<gene>
    <name evidence="1" type="ORF">ACJ73_02029</name>
</gene>
<dbReference type="AlphaFoldDB" id="A0A1J9QCK9"/>
<comment type="caution">
    <text evidence="1">The sequence shown here is derived from an EMBL/GenBank/DDBJ whole genome shotgun (WGS) entry which is preliminary data.</text>
</comment>
<evidence type="ECO:0000313" key="1">
    <source>
        <dbReference type="EMBL" id="OJD26590.1"/>
    </source>
</evidence>
<evidence type="ECO:0000313" key="2">
    <source>
        <dbReference type="Proteomes" id="UP000242791"/>
    </source>
</evidence>
<dbReference type="Proteomes" id="UP000242791">
    <property type="component" value="Unassembled WGS sequence"/>
</dbReference>
<dbReference type="EMBL" id="LGTZ01000203">
    <property type="protein sequence ID" value="OJD26590.1"/>
    <property type="molecule type" value="Genomic_DNA"/>
</dbReference>
<organism evidence="1 2">
    <name type="scientific">Blastomyces percursus</name>
    <dbReference type="NCBI Taxonomy" id="1658174"/>
    <lineage>
        <taxon>Eukaryota</taxon>
        <taxon>Fungi</taxon>
        <taxon>Dikarya</taxon>
        <taxon>Ascomycota</taxon>
        <taxon>Pezizomycotina</taxon>
        <taxon>Eurotiomycetes</taxon>
        <taxon>Eurotiomycetidae</taxon>
        <taxon>Onygenales</taxon>
        <taxon>Ajellomycetaceae</taxon>
        <taxon>Blastomyces</taxon>
    </lineage>
</organism>
<protein>
    <submittedName>
        <fullName evidence="1">Uncharacterized protein</fullName>
    </submittedName>
</protein>
<proteinExistence type="predicted"/>
<dbReference type="VEuPathDB" id="FungiDB:ACJ73_02029"/>
<keyword evidence="2" id="KW-1185">Reference proteome</keyword>
<sequence>MELPEKDIKGHRASALKSEIIITEPELQLQHPRNSKILFQQYYKLFLLLDFSTVHSSFQILHIQQTRNTHTSVLKMQISFAVVLGLLATSISATPTPRRTRGSHSVRVQLTNDLTGCWGSKVIPLDNKPRDVVELFGDTRVVSHGQLLASSVQLTKIARGGYCSIKDQHGALIADINHRDTFEDLDGDRDEAKPRDMRGTVITCGKQ</sequence>
<reference evidence="1 2" key="1">
    <citation type="submission" date="2015-08" db="EMBL/GenBank/DDBJ databases">
        <title>Emmonsia species relationships and genome sequence.</title>
        <authorList>
            <person name="Cuomo C.A."/>
            <person name="Schwartz I.S."/>
            <person name="Kenyon C."/>
            <person name="De Hoog G.S."/>
            <person name="Govender N.P."/>
            <person name="Botha A."/>
            <person name="Moreno L."/>
            <person name="De Vries M."/>
            <person name="Munoz J.F."/>
            <person name="Stielow J.B."/>
        </authorList>
    </citation>
    <scope>NUCLEOTIDE SEQUENCE [LARGE SCALE GENOMIC DNA]</scope>
    <source>
        <strain evidence="1 2">EI222</strain>
    </source>
</reference>
<dbReference type="OrthoDB" id="3497702at2759"/>
<name>A0A1J9QCK9_9EURO</name>
<accession>A0A1J9QCK9</accession>